<name>A0A8J3ZKA6_9ACTN</name>
<evidence type="ECO:0000259" key="1">
    <source>
        <dbReference type="PROSITE" id="PS50943"/>
    </source>
</evidence>
<accession>A0A8J3ZKA6</accession>
<dbReference type="GO" id="GO:0003677">
    <property type="term" value="F:DNA binding"/>
    <property type="evidence" value="ECO:0007669"/>
    <property type="project" value="InterPro"/>
</dbReference>
<evidence type="ECO:0000313" key="2">
    <source>
        <dbReference type="EMBL" id="GIJ65657.1"/>
    </source>
</evidence>
<dbReference type="InterPro" id="IPR010982">
    <property type="entry name" value="Lambda_DNA-bd_dom_sf"/>
</dbReference>
<feature type="domain" description="HTH cro/C1-type" evidence="1">
    <location>
        <begin position="1"/>
        <end position="47"/>
    </location>
</feature>
<dbReference type="CDD" id="cd00093">
    <property type="entry name" value="HTH_XRE"/>
    <property type="match status" value="1"/>
</dbReference>
<dbReference type="InterPro" id="IPR043917">
    <property type="entry name" value="DUF5753"/>
</dbReference>
<gene>
    <name evidence="2" type="ORF">Voc01_005740</name>
</gene>
<comment type="caution">
    <text evidence="2">The sequence shown here is derived from an EMBL/GenBank/DDBJ whole genome shotgun (WGS) entry which is preliminary data.</text>
</comment>
<organism evidence="2 3">
    <name type="scientific">Virgisporangium ochraceum</name>
    <dbReference type="NCBI Taxonomy" id="65505"/>
    <lineage>
        <taxon>Bacteria</taxon>
        <taxon>Bacillati</taxon>
        <taxon>Actinomycetota</taxon>
        <taxon>Actinomycetes</taxon>
        <taxon>Micromonosporales</taxon>
        <taxon>Micromonosporaceae</taxon>
        <taxon>Virgisporangium</taxon>
    </lineage>
</organism>
<keyword evidence="3" id="KW-1185">Reference proteome</keyword>
<protein>
    <submittedName>
        <fullName evidence="2">Transcriptional regulator</fullName>
    </submittedName>
</protein>
<dbReference type="PROSITE" id="PS50943">
    <property type="entry name" value="HTH_CROC1"/>
    <property type="match status" value="1"/>
</dbReference>
<reference evidence="2" key="1">
    <citation type="submission" date="2021-01" db="EMBL/GenBank/DDBJ databases">
        <title>Whole genome shotgun sequence of Virgisporangium ochraceum NBRC 16418.</title>
        <authorList>
            <person name="Komaki H."/>
            <person name="Tamura T."/>
        </authorList>
    </citation>
    <scope>NUCLEOTIDE SEQUENCE</scope>
    <source>
        <strain evidence="2">NBRC 16418</strain>
    </source>
</reference>
<dbReference type="InterPro" id="IPR001387">
    <property type="entry name" value="Cro/C1-type_HTH"/>
</dbReference>
<dbReference type="Pfam" id="PF13560">
    <property type="entry name" value="HTH_31"/>
    <property type="match status" value="1"/>
</dbReference>
<dbReference type="Pfam" id="PF19054">
    <property type="entry name" value="DUF5753"/>
    <property type="match status" value="1"/>
</dbReference>
<dbReference type="Proteomes" id="UP000635606">
    <property type="component" value="Unassembled WGS sequence"/>
</dbReference>
<proteinExistence type="predicted"/>
<sequence>MTQGEVASKLEWSLSKVNRIEIGDVTVSNTDLQALLRLFEVDDQNAIETLSGHCRSARQRGWWDEPAYRSLLRPTTIELMQFQSQAATIFSFHSAIFPGVIQTRAYAEHVLAFWAGELSDEERAARLDVRMKWRTHVFSQPRPPRHVLVVDESIVGREVGGPHVMIGQLRELLPSGHDPNIDVRVLPLRETAFLAAAAPFMLVEMGDGDAILYRESYLSDELVDHPAVIKRYREVVEQVLDTALSVEASARLIEACVAALVSSLDRR</sequence>
<dbReference type="EMBL" id="BOPH01000007">
    <property type="protein sequence ID" value="GIJ65657.1"/>
    <property type="molecule type" value="Genomic_DNA"/>
</dbReference>
<dbReference type="AlphaFoldDB" id="A0A8J3ZKA6"/>
<evidence type="ECO:0000313" key="3">
    <source>
        <dbReference type="Proteomes" id="UP000635606"/>
    </source>
</evidence>
<dbReference type="SUPFAM" id="SSF47413">
    <property type="entry name" value="lambda repressor-like DNA-binding domains"/>
    <property type="match status" value="1"/>
</dbReference>